<evidence type="ECO:0000256" key="3">
    <source>
        <dbReference type="ARBA" id="ARBA00022833"/>
    </source>
</evidence>
<dbReference type="Proteomes" id="UP001437256">
    <property type="component" value="Unassembled WGS sequence"/>
</dbReference>
<dbReference type="SUPFAM" id="SSF90209">
    <property type="entry name" value="Ran binding protein zinc finger-like"/>
    <property type="match status" value="2"/>
</dbReference>
<dbReference type="PANTHER" id="PTHR23111:SF40">
    <property type="entry name" value="RNA-BINDING PROTEIN INVOLVED IN HETEROCHROMATIN ASSEMBLY-RELATED"/>
    <property type="match status" value="1"/>
</dbReference>
<feature type="compositionally biased region" description="Polar residues" evidence="5">
    <location>
        <begin position="204"/>
        <end position="227"/>
    </location>
</feature>
<feature type="compositionally biased region" description="Basic and acidic residues" evidence="5">
    <location>
        <begin position="554"/>
        <end position="574"/>
    </location>
</feature>
<sequence length="574" mass="62736">MSSPVSSTCSSSSFDSFSAENVELEMFLERESRVLEIVELPPETFRDEFFSVVMCRVGPATLWSLRGGRVSRAWAVFPSHQEACAALTVLSVSPPIPIAVRPAQARDLEPFEKLQRVVFKDTTAAAMNIHHLSTNPPPPPSVRSQFRVGDWICRCGVHNFGRNQACIGCNTPRTISQPTSPLSPRFQSNHHSYASASPPVSPLRPTQQQAVNSVSAPLSGLSTTNKSAHPLLTPSGRAFAIGGRVQNVSSDPLNPCIMYWPDNEPFPDPGQLRPGNLAGVNHPPILNTGNRGPISHQPGDWICRKCNYLNWRRRKVCQTCLPYAEGNGDSISAAVQAERIALLTSVLAHTQTQQISPAVTAAALNTPPQSPLRSTFNNNNRPLQRSLSVTPPRRHQHQHQQIPPQDPLDLTRSLANLAITNDPIIRQPYRSRSHFELGGHAHAHARVGPTSNSSPAVLYQTSSNPPSQPQQIPGGGGGNRPGPQPLQEPLLPSFLLMPSPPTHHPLMTRPLDLPPPREFEITSSPTSSTGSGSESPQHNRTRGPVDLKSIWQMDHQELLEKRSRSSRDSSQDGR</sequence>
<feature type="compositionally biased region" description="Polar residues" evidence="5">
    <location>
        <begin position="178"/>
        <end position="195"/>
    </location>
</feature>
<comment type="caution">
    <text evidence="7">The sequence shown here is derived from an EMBL/GenBank/DDBJ whole genome shotgun (WGS) entry which is preliminary data.</text>
</comment>
<dbReference type="InterPro" id="IPR001876">
    <property type="entry name" value="Znf_RanBP2"/>
</dbReference>
<feature type="compositionally biased region" description="Low complexity" evidence="5">
    <location>
        <begin position="399"/>
        <end position="408"/>
    </location>
</feature>
<feature type="compositionally biased region" description="Polar residues" evidence="5">
    <location>
        <begin position="371"/>
        <end position="389"/>
    </location>
</feature>
<evidence type="ECO:0000313" key="7">
    <source>
        <dbReference type="EMBL" id="KAL0056856.1"/>
    </source>
</evidence>
<dbReference type="EMBL" id="JBBXMP010000872">
    <property type="protein sequence ID" value="KAL0056856.1"/>
    <property type="molecule type" value="Genomic_DNA"/>
</dbReference>
<feature type="region of interest" description="Disordered" evidence="5">
    <location>
        <begin position="178"/>
        <end position="230"/>
    </location>
</feature>
<evidence type="ECO:0000259" key="6">
    <source>
        <dbReference type="PROSITE" id="PS50199"/>
    </source>
</evidence>
<keyword evidence="2 4" id="KW-0863">Zinc-finger</keyword>
<keyword evidence="1" id="KW-0479">Metal-binding</keyword>
<evidence type="ECO:0000313" key="8">
    <source>
        <dbReference type="Proteomes" id="UP001437256"/>
    </source>
</evidence>
<dbReference type="Gene3D" id="4.10.1060.10">
    <property type="entry name" value="Zinc finger, RanBP2-type"/>
    <property type="match status" value="2"/>
</dbReference>
<organism evidence="7 8">
    <name type="scientific">Marasmius tenuissimus</name>
    <dbReference type="NCBI Taxonomy" id="585030"/>
    <lineage>
        <taxon>Eukaryota</taxon>
        <taxon>Fungi</taxon>
        <taxon>Dikarya</taxon>
        <taxon>Basidiomycota</taxon>
        <taxon>Agaricomycotina</taxon>
        <taxon>Agaricomycetes</taxon>
        <taxon>Agaricomycetidae</taxon>
        <taxon>Agaricales</taxon>
        <taxon>Marasmiineae</taxon>
        <taxon>Marasmiaceae</taxon>
        <taxon>Marasmius</taxon>
    </lineage>
</organism>
<gene>
    <name evidence="7" type="ORF">AAF712_016530</name>
</gene>
<dbReference type="PROSITE" id="PS50199">
    <property type="entry name" value="ZF_RANBP2_2"/>
    <property type="match status" value="1"/>
</dbReference>
<feature type="compositionally biased region" description="Polar residues" evidence="5">
    <location>
        <begin position="449"/>
        <end position="464"/>
    </location>
</feature>
<protein>
    <recommendedName>
        <fullName evidence="6">RanBP2-type domain-containing protein</fullName>
    </recommendedName>
</protein>
<keyword evidence="3" id="KW-0862">Zinc</keyword>
<feature type="compositionally biased region" description="Low complexity" evidence="5">
    <location>
        <begin position="485"/>
        <end position="497"/>
    </location>
</feature>
<dbReference type="PANTHER" id="PTHR23111">
    <property type="entry name" value="ZINC FINGER PROTEIN"/>
    <property type="match status" value="1"/>
</dbReference>
<feature type="compositionally biased region" description="Low complexity" evidence="5">
    <location>
        <begin position="522"/>
        <end position="536"/>
    </location>
</feature>
<reference evidence="7 8" key="1">
    <citation type="submission" date="2024-05" db="EMBL/GenBank/DDBJ databases">
        <title>A draft genome resource for the thread blight pathogen Marasmius tenuissimus strain MS-2.</title>
        <authorList>
            <person name="Yulfo-Soto G.E."/>
            <person name="Baruah I.K."/>
            <person name="Amoako-Attah I."/>
            <person name="Bukari Y."/>
            <person name="Meinhardt L.W."/>
            <person name="Bailey B.A."/>
            <person name="Cohen S.P."/>
        </authorList>
    </citation>
    <scope>NUCLEOTIDE SEQUENCE [LARGE SCALE GENOMIC DNA]</scope>
    <source>
        <strain evidence="7 8">MS-2</strain>
    </source>
</reference>
<evidence type="ECO:0000256" key="1">
    <source>
        <dbReference type="ARBA" id="ARBA00022723"/>
    </source>
</evidence>
<evidence type="ECO:0000256" key="5">
    <source>
        <dbReference type="SAM" id="MobiDB-lite"/>
    </source>
</evidence>
<dbReference type="SMART" id="SM00547">
    <property type="entry name" value="ZnF_RBZ"/>
    <property type="match status" value="2"/>
</dbReference>
<accession>A0ABR2Z5I5</accession>
<dbReference type="InterPro" id="IPR036443">
    <property type="entry name" value="Znf_RanBP2_sf"/>
</dbReference>
<dbReference type="PROSITE" id="PS01358">
    <property type="entry name" value="ZF_RANBP2_1"/>
    <property type="match status" value="1"/>
</dbReference>
<feature type="domain" description="RanBP2-type" evidence="6">
    <location>
        <begin position="147"/>
        <end position="175"/>
    </location>
</feature>
<feature type="region of interest" description="Disordered" evidence="5">
    <location>
        <begin position="444"/>
        <end position="574"/>
    </location>
</feature>
<name>A0ABR2Z5I5_9AGAR</name>
<evidence type="ECO:0000256" key="4">
    <source>
        <dbReference type="PROSITE-ProRule" id="PRU00322"/>
    </source>
</evidence>
<proteinExistence type="predicted"/>
<feature type="region of interest" description="Disordered" evidence="5">
    <location>
        <begin position="367"/>
        <end position="408"/>
    </location>
</feature>
<evidence type="ECO:0000256" key="2">
    <source>
        <dbReference type="ARBA" id="ARBA00022771"/>
    </source>
</evidence>
<keyword evidence="8" id="KW-1185">Reference proteome</keyword>